<dbReference type="Gene3D" id="4.10.60.10">
    <property type="entry name" value="Zinc finger, CCHC-type"/>
    <property type="match status" value="1"/>
</dbReference>
<dbReference type="Gene3D" id="3.30.40.10">
    <property type="entry name" value="Zinc/RING finger domain, C3HC4 (zinc finger)"/>
    <property type="match status" value="1"/>
</dbReference>
<dbReference type="EMBL" id="CM035444">
    <property type="protein sequence ID" value="KAH7277579.1"/>
    <property type="molecule type" value="Genomic_DNA"/>
</dbReference>
<comment type="caution">
    <text evidence="8">The sequence shown here is derived from an EMBL/GenBank/DDBJ whole genome shotgun (WGS) entry which is preliminary data.</text>
</comment>
<keyword evidence="5" id="KW-0539">Nucleus</keyword>
<evidence type="ECO:0000313" key="9">
    <source>
        <dbReference type="Proteomes" id="UP000825935"/>
    </source>
</evidence>
<dbReference type="InterPro" id="IPR014891">
    <property type="entry name" value="DWNN_domain"/>
</dbReference>
<dbReference type="GO" id="GO:0016567">
    <property type="term" value="P:protein ubiquitination"/>
    <property type="evidence" value="ECO:0007669"/>
    <property type="project" value="InterPro"/>
</dbReference>
<feature type="region of interest" description="Disordered" evidence="6">
    <location>
        <begin position="335"/>
        <end position="357"/>
    </location>
</feature>
<feature type="compositionally biased region" description="Basic and acidic residues" evidence="6">
    <location>
        <begin position="667"/>
        <end position="677"/>
    </location>
</feature>
<dbReference type="PANTHER" id="PTHR15439">
    <property type="entry name" value="RETINOBLASTOMA-BINDING PROTEIN 6"/>
    <property type="match status" value="1"/>
</dbReference>
<dbReference type="GO" id="GO:0061630">
    <property type="term" value="F:ubiquitin protein ligase activity"/>
    <property type="evidence" value="ECO:0007669"/>
    <property type="project" value="InterPro"/>
</dbReference>
<feature type="region of interest" description="Disordered" evidence="6">
    <location>
        <begin position="660"/>
        <end position="849"/>
    </location>
</feature>
<dbReference type="InterPro" id="IPR025829">
    <property type="entry name" value="Zn_knuckle_CX2CX3GHX4C"/>
</dbReference>
<organism evidence="8 9">
    <name type="scientific">Ceratopteris richardii</name>
    <name type="common">Triangle waterfern</name>
    <dbReference type="NCBI Taxonomy" id="49495"/>
    <lineage>
        <taxon>Eukaryota</taxon>
        <taxon>Viridiplantae</taxon>
        <taxon>Streptophyta</taxon>
        <taxon>Embryophyta</taxon>
        <taxon>Tracheophyta</taxon>
        <taxon>Polypodiopsida</taxon>
        <taxon>Polypodiidae</taxon>
        <taxon>Polypodiales</taxon>
        <taxon>Pteridineae</taxon>
        <taxon>Pteridaceae</taxon>
        <taxon>Parkerioideae</taxon>
        <taxon>Ceratopteris</taxon>
    </lineage>
</organism>
<feature type="compositionally biased region" description="Acidic residues" evidence="6">
    <location>
        <begin position="808"/>
        <end position="817"/>
    </location>
</feature>
<feature type="domain" description="DWNN" evidence="7">
    <location>
        <begin position="1"/>
        <end position="26"/>
    </location>
</feature>
<keyword evidence="9" id="KW-1185">Reference proteome</keyword>
<feature type="compositionally biased region" description="Polar residues" evidence="6">
    <location>
        <begin position="759"/>
        <end position="778"/>
    </location>
</feature>
<name>A0A8T2Q1P4_CERRI</name>
<reference evidence="8" key="1">
    <citation type="submission" date="2021-08" db="EMBL/GenBank/DDBJ databases">
        <title>WGS assembly of Ceratopteris richardii.</title>
        <authorList>
            <person name="Marchant D.B."/>
            <person name="Chen G."/>
            <person name="Jenkins J."/>
            <person name="Shu S."/>
            <person name="Leebens-Mack J."/>
            <person name="Grimwood J."/>
            <person name="Schmutz J."/>
            <person name="Soltis P."/>
            <person name="Soltis D."/>
            <person name="Chen Z.-H."/>
        </authorList>
    </citation>
    <scope>NUCLEOTIDE SEQUENCE</scope>
    <source>
        <strain evidence="8">Whitten #5841</strain>
        <tissue evidence="8">Leaf</tissue>
    </source>
</reference>
<dbReference type="CDD" id="cd16620">
    <property type="entry name" value="vRING-HC-C4C4_RBBP6"/>
    <property type="match status" value="1"/>
</dbReference>
<dbReference type="GO" id="GO:0005634">
    <property type="term" value="C:nucleus"/>
    <property type="evidence" value="ECO:0007669"/>
    <property type="project" value="UniProtKB-SubCell"/>
</dbReference>
<dbReference type="GO" id="GO:0006511">
    <property type="term" value="P:ubiquitin-dependent protein catabolic process"/>
    <property type="evidence" value="ECO:0007669"/>
    <property type="project" value="TreeGrafter"/>
</dbReference>
<gene>
    <name evidence="8" type="ORF">KP509_39G057500</name>
</gene>
<evidence type="ECO:0000256" key="1">
    <source>
        <dbReference type="ARBA" id="ARBA00004123"/>
    </source>
</evidence>
<sequence>MFLITEYTDEAQSIPRNTSVLVRRVPGRRQRPIVAEVRDEQFKDDVSMATVSLTVAPISQPKQVDESEWGDEFGVDLYAMPEPSSFQQLPALPQQQVQQQQQQIRADKLEEDSKIKAFVDASATDWQRQTQESLAAGKAFGRGQGRGFGARAYGRTHGTEKKVPPPGYICHRCGIAGHFIQHCSTNGDPAFDVKKMKPPTGIPKSMLVANPDGSYALPSGTVAILRPNEAVFEKEVEGLPSSKSLVDIPFELRCPLCKNVLKDAVLTSKCCFKSYCDKCIRDHILSNGKCVCGATNILADDLLPNKTLRDAITRLLETTSATSSAEHPGSLHVVQDMESAQRPKHRGTSPSASGSQLIKVRASSPSCSGSQKVGSAAMAPVSAGKAPSTQEKQQQSLVINITSKRLESIEQTAESISRQEPGSQDILGSQSNLVVEEEVQQETIADVSGLFWSLDGKVRHICCQHINMHSVFFCAGKKRKPKPKRQKPLNGEKDGYYRNAGLYEPLLNGGAMPYPINPAPYGNYWPGTYMIDSFGQPILNPPYQLSGYGVPGPVPCDMLYGAGMGMPQYIGPTCISSMQAFQCDDNIMSREQFEARKAQLKKEFEQRVQKSRDDSKISGSEELGPSKLKVMTCELRVHFEMLMVFEIIFHVFQSRMAKVSSTVRSPSYDEGKKMEKLTRRKVPSSSPSPEPAKRKRHERREETPVQHLEDQTGFEANERPEKKPKASVFSRISFPSDSKDRLPKRLATEKFMDNKDEGASSSGSKGRRMPTTSPQDSVKLSGGRKSVAKDDHARLINRGVSKSKLDDEVVEAVDDDVYERNFRHRATHSSSSSRDVQDINAKNGKRRQL</sequence>
<keyword evidence="4" id="KW-0862">Zinc</keyword>
<protein>
    <recommendedName>
        <fullName evidence="7">DWNN domain-containing protein</fullName>
    </recommendedName>
</protein>
<evidence type="ECO:0000256" key="5">
    <source>
        <dbReference type="ARBA" id="ARBA00023242"/>
    </source>
</evidence>
<dbReference type="GO" id="GO:0006397">
    <property type="term" value="P:mRNA processing"/>
    <property type="evidence" value="ECO:0007669"/>
    <property type="project" value="InterPro"/>
</dbReference>
<evidence type="ECO:0000256" key="2">
    <source>
        <dbReference type="ARBA" id="ARBA00022723"/>
    </source>
</evidence>
<dbReference type="Pfam" id="PF13696">
    <property type="entry name" value="zf-CCHC_2"/>
    <property type="match status" value="1"/>
</dbReference>
<evidence type="ECO:0000256" key="4">
    <source>
        <dbReference type="ARBA" id="ARBA00022833"/>
    </source>
</evidence>
<accession>A0A8T2Q1P4</accession>
<dbReference type="Proteomes" id="UP000825935">
    <property type="component" value="Chromosome 39"/>
</dbReference>
<keyword evidence="3" id="KW-0863">Zinc-finger</keyword>
<evidence type="ECO:0000259" key="7">
    <source>
        <dbReference type="PROSITE" id="PS51282"/>
    </source>
</evidence>
<feature type="compositionally biased region" description="Basic and acidic residues" evidence="6">
    <location>
        <begin position="699"/>
        <end position="724"/>
    </location>
</feature>
<evidence type="ECO:0000256" key="6">
    <source>
        <dbReference type="SAM" id="MobiDB-lite"/>
    </source>
</evidence>
<dbReference type="OrthoDB" id="106784at2759"/>
<feature type="compositionally biased region" description="Basic and acidic residues" evidence="6">
    <location>
        <begin position="737"/>
        <end position="758"/>
    </location>
</feature>
<dbReference type="GO" id="GO:0008270">
    <property type="term" value="F:zinc ion binding"/>
    <property type="evidence" value="ECO:0007669"/>
    <property type="project" value="UniProtKB-KW"/>
</dbReference>
<comment type="subcellular location">
    <subcellularLocation>
        <location evidence="1">Nucleus</location>
    </subcellularLocation>
</comment>
<dbReference type="AlphaFoldDB" id="A0A8T2Q1P4"/>
<proteinExistence type="predicted"/>
<dbReference type="SUPFAM" id="SSF57850">
    <property type="entry name" value="RING/U-box"/>
    <property type="match status" value="1"/>
</dbReference>
<evidence type="ECO:0000313" key="8">
    <source>
        <dbReference type="EMBL" id="KAH7277579.1"/>
    </source>
</evidence>
<dbReference type="PANTHER" id="PTHR15439:SF0">
    <property type="entry name" value="CELL DIVISION CYCLE AND APOPTOSIS REGULATOR PROTEIN 1-RELATED"/>
    <property type="match status" value="1"/>
</dbReference>
<keyword evidence="2" id="KW-0479">Metal-binding</keyword>
<evidence type="ECO:0000256" key="3">
    <source>
        <dbReference type="ARBA" id="ARBA00022771"/>
    </source>
</evidence>
<dbReference type="PROSITE" id="PS51282">
    <property type="entry name" value="DWNN"/>
    <property type="match status" value="1"/>
</dbReference>
<dbReference type="InterPro" id="IPR033489">
    <property type="entry name" value="RBBP6"/>
</dbReference>
<dbReference type="InterPro" id="IPR013083">
    <property type="entry name" value="Znf_RING/FYVE/PHD"/>
</dbReference>